<organism evidence="1 2">
    <name type="scientific">Lasiodiplodia mahajangana</name>
    <dbReference type="NCBI Taxonomy" id="1108764"/>
    <lineage>
        <taxon>Eukaryota</taxon>
        <taxon>Fungi</taxon>
        <taxon>Dikarya</taxon>
        <taxon>Ascomycota</taxon>
        <taxon>Pezizomycotina</taxon>
        <taxon>Dothideomycetes</taxon>
        <taxon>Dothideomycetes incertae sedis</taxon>
        <taxon>Botryosphaeriales</taxon>
        <taxon>Botryosphaeriaceae</taxon>
        <taxon>Lasiodiplodia</taxon>
    </lineage>
</organism>
<gene>
    <name evidence="1" type="ORF">O1611_g4689</name>
</gene>
<reference evidence="1" key="1">
    <citation type="submission" date="2022-12" db="EMBL/GenBank/DDBJ databases">
        <title>Genome Sequence of Lasiodiplodia mahajangana.</title>
        <authorList>
            <person name="Buettner E."/>
        </authorList>
    </citation>
    <scope>NUCLEOTIDE SEQUENCE</scope>
    <source>
        <strain evidence="1">VT137</strain>
    </source>
</reference>
<keyword evidence="2" id="KW-1185">Reference proteome</keyword>
<dbReference type="EMBL" id="JAPUUL010000910">
    <property type="protein sequence ID" value="KAJ8128941.1"/>
    <property type="molecule type" value="Genomic_DNA"/>
</dbReference>
<name>A0ACC2JNA9_9PEZI</name>
<proteinExistence type="predicted"/>
<sequence>MLSRNLSCGTVAPEQPSGRGGGGCTGTLDPFLACRPVHRATAELAPSLLNGIGAILNAGSSSAPKTQGCTAYYGVLLSDIHSVSAAPSNWRHDRIPRLG</sequence>
<comment type="caution">
    <text evidence="1">The sequence shown here is derived from an EMBL/GenBank/DDBJ whole genome shotgun (WGS) entry which is preliminary data.</text>
</comment>
<protein>
    <submittedName>
        <fullName evidence="1">Uncharacterized protein</fullName>
    </submittedName>
</protein>
<dbReference type="Proteomes" id="UP001153332">
    <property type="component" value="Unassembled WGS sequence"/>
</dbReference>
<accession>A0ACC2JNA9</accession>
<evidence type="ECO:0000313" key="1">
    <source>
        <dbReference type="EMBL" id="KAJ8128941.1"/>
    </source>
</evidence>
<evidence type="ECO:0000313" key="2">
    <source>
        <dbReference type="Proteomes" id="UP001153332"/>
    </source>
</evidence>